<name>A0AAV4AZ24_9GAST</name>
<feature type="region of interest" description="Disordered" evidence="1">
    <location>
        <begin position="1"/>
        <end position="65"/>
    </location>
</feature>
<feature type="compositionally biased region" description="Polar residues" evidence="1">
    <location>
        <begin position="51"/>
        <end position="60"/>
    </location>
</feature>
<feature type="region of interest" description="Disordered" evidence="1">
    <location>
        <begin position="105"/>
        <end position="138"/>
    </location>
</feature>
<gene>
    <name evidence="2" type="ORF">PoB_003787400</name>
</gene>
<comment type="caution">
    <text evidence="2">The sequence shown here is derived from an EMBL/GenBank/DDBJ whole genome shotgun (WGS) entry which is preliminary data.</text>
</comment>
<evidence type="ECO:0000313" key="3">
    <source>
        <dbReference type="Proteomes" id="UP000735302"/>
    </source>
</evidence>
<keyword evidence="3" id="KW-1185">Reference proteome</keyword>
<evidence type="ECO:0000313" key="2">
    <source>
        <dbReference type="EMBL" id="GFO11369.1"/>
    </source>
</evidence>
<sequence>MEPLSLDDDTANDADVAPQNNPSSFSLEASGSRAPTPSNGSTAEADIIQDIITQDESSATNRRKANQSWRLVLILDSLTNEAIRVIAFEISDPVAGITLGNIPEVDDKILYPPTNKDENGQVRKDDESDSRANKTTIP</sequence>
<dbReference type="EMBL" id="BLXT01004280">
    <property type="protein sequence ID" value="GFO11369.1"/>
    <property type="molecule type" value="Genomic_DNA"/>
</dbReference>
<reference evidence="2 3" key="1">
    <citation type="journal article" date="2021" name="Elife">
        <title>Chloroplast acquisition without the gene transfer in kleptoplastic sea slugs, Plakobranchus ocellatus.</title>
        <authorList>
            <person name="Maeda T."/>
            <person name="Takahashi S."/>
            <person name="Yoshida T."/>
            <person name="Shimamura S."/>
            <person name="Takaki Y."/>
            <person name="Nagai Y."/>
            <person name="Toyoda A."/>
            <person name="Suzuki Y."/>
            <person name="Arimoto A."/>
            <person name="Ishii H."/>
            <person name="Satoh N."/>
            <person name="Nishiyama T."/>
            <person name="Hasebe M."/>
            <person name="Maruyama T."/>
            <person name="Minagawa J."/>
            <person name="Obokata J."/>
            <person name="Shigenobu S."/>
        </authorList>
    </citation>
    <scope>NUCLEOTIDE SEQUENCE [LARGE SCALE GENOMIC DNA]</scope>
</reference>
<dbReference type="Proteomes" id="UP000735302">
    <property type="component" value="Unassembled WGS sequence"/>
</dbReference>
<feature type="compositionally biased region" description="Basic and acidic residues" evidence="1">
    <location>
        <begin position="105"/>
        <end position="132"/>
    </location>
</feature>
<evidence type="ECO:0000256" key="1">
    <source>
        <dbReference type="SAM" id="MobiDB-lite"/>
    </source>
</evidence>
<organism evidence="2 3">
    <name type="scientific">Plakobranchus ocellatus</name>
    <dbReference type="NCBI Taxonomy" id="259542"/>
    <lineage>
        <taxon>Eukaryota</taxon>
        <taxon>Metazoa</taxon>
        <taxon>Spiralia</taxon>
        <taxon>Lophotrochozoa</taxon>
        <taxon>Mollusca</taxon>
        <taxon>Gastropoda</taxon>
        <taxon>Heterobranchia</taxon>
        <taxon>Euthyneura</taxon>
        <taxon>Panpulmonata</taxon>
        <taxon>Sacoglossa</taxon>
        <taxon>Placobranchoidea</taxon>
        <taxon>Plakobranchidae</taxon>
        <taxon>Plakobranchus</taxon>
    </lineage>
</organism>
<dbReference type="AlphaFoldDB" id="A0AAV4AZ24"/>
<feature type="compositionally biased region" description="Acidic residues" evidence="1">
    <location>
        <begin position="1"/>
        <end position="12"/>
    </location>
</feature>
<proteinExistence type="predicted"/>
<feature type="compositionally biased region" description="Polar residues" evidence="1">
    <location>
        <begin position="18"/>
        <end position="42"/>
    </location>
</feature>
<protein>
    <submittedName>
        <fullName evidence="2">Uncharacterized protein</fullName>
    </submittedName>
</protein>
<accession>A0AAV4AZ24</accession>